<evidence type="ECO:0000313" key="1">
    <source>
        <dbReference type="EMBL" id="CAI9708015.1"/>
    </source>
</evidence>
<proteinExistence type="predicted"/>
<sequence>MTSEVEVLRVLKTLFEQRKALDEKDQLIKNLETPGAELDQTRLRGAPLHHGRLHSGSAQDFCFPVVDGPADSSSSGAVLW</sequence>
<evidence type="ECO:0000313" key="2">
    <source>
        <dbReference type="Proteomes" id="UP001162501"/>
    </source>
</evidence>
<accession>A0ACB0F4X1</accession>
<dbReference type="EMBL" id="OX596115">
    <property type="protein sequence ID" value="CAI9708015.1"/>
    <property type="molecule type" value="Genomic_DNA"/>
</dbReference>
<gene>
    <name evidence="1" type="ORF">MRATA1EN3_LOCUS19228</name>
</gene>
<protein>
    <submittedName>
        <fullName evidence="1">Uncharacterized protein</fullName>
    </submittedName>
</protein>
<dbReference type="Proteomes" id="UP001162501">
    <property type="component" value="Chromosome 31"/>
</dbReference>
<organism evidence="1 2">
    <name type="scientific">Rangifer tarandus platyrhynchus</name>
    <name type="common">Svalbard reindeer</name>
    <dbReference type="NCBI Taxonomy" id="3082113"/>
    <lineage>
        <taxon>Eukaryota</taxon>
        <taxon>Metazoa</taxon>
        <taxon>Chordata</taxon>
        <taxon>Craniata</taxon>
        <taxon>Vertebrata</taxon>
        <taxon>Euteleostomi</taxon>
        <taxon>Mammalia</taxon>
        <taxon>Eutheria</taxon>
        <taxon>Laurasiatheria</taxon>
        <taxon>Artiodactyla</taxon>
        <taxon>Ruminantia</taxon>
        <taxon>Pecora</taxon>
        <taxon>Cervidae</taxon>
        <taxon>Odocoileinae</taxon>
        <taxon>Rangifer</taxon>
    </lineage>
</organism>
<name>A0ACB0F4X1_RANTA</name>
<reference evidence="1" key="1">
    <citation type="submission" date="2023-05" db="EMBL/GenBank/DDBJ databases">
        <authorList>
            <consortium name="ELIXIR-Norway"/>
        </authorList>
    </citation>
    <scope>NUCLEOTIDE SEQUENCE</scope>
</reference>